<evidence type="ECO:0000313" key="1">
    <source>
        <dbReference type="EMBL" id="TMI91070.1"/>
    </source>
</evidence>
<gene>
    <name evidence="1" type="ORF">E6H00_05150</name>
</gene>
<dbReference type="EMBL" id="VBAK01000105">
    <property type="protein sequence ID" value="TMI91070.1"/>
    <property type="molecule type" value="Genomic_DNA"/>
</dbReference>
<dbReference type="InterPro" id="IPR036457">
    <property type="entry name" value="PPM-type-like_dom_sf"/>
</dbReference>
<name>A0A537K5Q2_9BACT</name>
<accession>A0A537K5Q2</accession>
<evidence type="ECO:0000313" key="2">
    <source>
        <dbReference type="Proteomes" id="UP000318509"/>
    </source>
</evidence>
<proteinExistence type="predicted"/>
<dbReference type="SUPFAM" id="SSF81606">
    <property type="entry name" value="PP2C-like"/>
    <property type="match status" value="1"/>
</dbReference>
<protein>
    <recommendedName>
        <fullName evidence="3">Protein phosphatase 2C domain-containing protein</fullName>
    </recommendedName>
</protein>
<reference evidence="1 2" key="1">
    <citation type="journal article" date="2019" name="Nat. Microbiol.">
        <title>Mediterranean grassland soil C-N compound turnover is dependent on rainfall and depth, and is mediated by genomically divergent microorganisms.</title>
        <authorList>
            <person name="Diamond S."/>
            <person name="Andeer P.F."/>
            <person name="Li Z."/>
            <person name="Crits-Christoph A."/>
            <person name="Burstein D."/>
            <person name="Anantharaman K."/>
            <person name="Lane K.R."/>
            <person name="Thomas B.C."/>
            <person name="Pan C."/>
            <person name="Northen T.R."/>
            <person name="Banfield J.F."/>
        </authorList>
    </citation>
    <scope>NUCLEOTIDE SEQUENCE [LARGE SCALE GENOMIC DNA]</scope>
    <source>
        <strain evidence="1">NP_3</strain>
    </source>
</reference>
<evidence type="ECO:0008006" key="3">
    <source>
        <dbReference type="Google" id="ProtNLM"/>
    </source>
</evidence>
<dbReference type="AlphaFoldDB" id="A0A537K5Q2"/>
<organism evidence="1 2">
    <name type="scientific">Candidatus Segetimicrobium genomatis</name>
    <dbReference type="NCBI Taxonomy" id="2569760"/>
    <lineage>
        <taxon>Bacteria</taxon>
        <taxon>Bacillati</taxon>
        <taxon>Candidatus Sysuimicrobiota</taxon>
        <taxon>Candidatus Sysuimicrobiia</taxon>
        <taxon>Candidatus Sysuimicrobiales</taxon>
        <taxon>Candidatus Segetimicrobiaceae</taxon>
        <taxon>Candidatus Segetimicrobium</taxon>
    </lineage>
</organism>
<comment type="caution">
    <text evidence="1">The sequence shown here is derived from an EMBL/GenBank/DDBJ whole genome shotgun (WGS) entry which is preliminary data.</text>
</comment>
<dbReference type="Proteomes" id="UP000318509">
    <property type="component" value="Unassembled WGS sequence"/>
</dbReference>
<sequence>MEALLTLLRLQKAGNAEAEYEDASCPDENGRREGAELRFAIADGASEGMLSGAWARVLVELHCRFDWMGGSVEQFLESAYGDWQSFTSEYLRGRETRNSPVQWYEEPGFEVGAFSTLLGLTLTGRSQDRSGAWTAVAVGDSCLFQVRGGALLRKFPLEQSADFNNRPVLLASKPAHNGQAIGAVRRMSGTFEPGDVFYLMTDALARWALGEDEEGRNPWTVLRDHATRDGPAFGAWIAALRNDRELRNDDVTVLRIDLPGREPDRSPSA</sequence>